<feature type="region of interest" description="Disordered" evidence="3">
    <location>
        <begin position="81"/>
        <end position="104"/>
    </location>
</feature>
<organism evidence="4 5">
    <name type="scientific">Peterkaempfera bronchialis</name>
    <dbReference type="NCBI Taxonomy" id="2126346"/>
    <lineage>
        <taxon>Bacteria</taxon>
        <taxon>Bacillati</taxon>
        <taxon>Actinomycetota</taxon>
        <taxon>Actinomycetes</taxon>
        <taxon>Kitasatosporales</taxon>
        <taxon>Streptomycetaceae</taxon>
        <taxon>Peterkaempfera</taxon>
    </lineage>
</organism>
<dbReference type="PANTHER" id="PTHR30160">
    <property type="entry name" value="TETRAACYLDISACCHARIDE 4'-KINASE-RELATED"/>
    <property type="match status" value="1"/>
</dbReference>
<evidence type="ECO:0000256" key="3">
    <source>
        <dbReference type="SAM" id="MobiDB-lite"/>
    </source>
</evidence>
<proteinExistence type="predicted"/>
<accession>A0A345T6V3</accession>
<feature type="region of interest" description="Disordered" evidence="3">
    <location>
        <begin position="37"/>
        <end position="66"/>
    </location>
</feature>
<dbReference type="Gene3D" id="3.40.50.2000">
    <property type="entry name" value="Glycogen Phosphorylase B"/>
    <property type="match status" value="1"/>
</dbReference>
<feature type="compositionally biased region" description="Low complexity" evidence="3">
    <location>
        <begin position="86"/>
        <end position="95"/>
    </location>
</feature>
<evidence type="ECO:0000313" key="5">
    <source>
        <dbReference type="Proteomes" id="UP000249340"/>
    </source>
</evidence>
<reference evidence="5" key="1">
    <citation type="submission" date="2018-07" db="EMBL/GenBank/DDBJ databases">
        <title>Streptacidiphilus bronchialis DSM 106435 chromosome.</title>
        <authorList>
            <person name="Batra D."/>
            <person name="Gulvik C.A."/>
        </authorList>
    </citation>
    <scope>NUCLEOTIDE SEQUENCE [LARGE SCALE GENOMIC DNA]</scope>
    <source>
        <strain evidence="5">DSM 106435</strain>
    </source>
</reference>
<dbReference type="GO" id="GO:0008713">
    <property type="term" value="F:ADP-heptose-lipopolysaccharide heptosyltransferase activity"/>
    <property type="evidence" value="ECO:0007669"/>
    <property type="project" value="TreeGrafter"/>
</dbReference>
<sequence>MRRAHPGREIVLAAPARLAEAAAATGAVDRVLPAEAPGRGVPERLHWTGPPPETAVDLHGNGPPSRQLLQRLQPGRLLAFAHPDTQDTPDTPDTPAGRAPQWRDDEHERFRWCRLLTWYGIPADPDDLRITAPGPASPAPDAIVLHPGADAGARRWPAARFAEVAAALTARGRRVVVTAGPGEAQLARQVADLAGLPAAQVLGAPGGLTFGGLAAVLAQARALVVGDTGPAHLATALGTPSVVLFGPVAPRLWGPPALTRHRALWHPDPGSPLRPGDAHGRRPDRRLLRITPAEVLDALDALPAPAAAWRPRPGPPGGGV</sequence>
<dbReference type="Pfam" id="PF01075">
    <property type="entry name" value="Glyco_transf_9"/>
    <property type="match status" value="1"/>
</dbReference>
<keyword evidence="5" id="KW-1185">Reference proteome</keyword>
<dbReference type="PANTHER" id="PTHR30160:SF1">
    <property type="entry name" value="LIPOPOLYSACCHARIDE 1,2-N-ACETYLGLUCOSAMINETRANSFERASE-RELATED"/>
    <property type="match status" value="1"/>
</dbReference>
<protein>
    <submittedName>
        <fullName evidence="4">Glycosyltransferase family 9 protein</fullName>
    </submittedName>
</protein>
<evidence type="ECO:0000313" key="4">
    <source>
        <dbReference type="EMBL" id="AXI81708.1"/>
    </source>
</evidence>
<dbReference type="InterPro" id="IPR002201">
    <property type="entry name" value="Glyco_trans_9"/>
</dbReference>
<keyword evidence="2 4" id="KW-0808">Transferase</keyword>
<dbReference type="Proteomes" id="UP000249340">
    <property type="component" value="Chromosome"/>
</dbReference>
<dbReference type="EMBL" id="CP031264">
    <property type="protein sequence ID" value="AXI81708.1"/>
    <property type="molecule type" value="Genomic_DNA"/>
</dbReference>
<evidence type="ECO:0000256" key="1">
    <source>
        <dbReference type="ARBA" id="ARBA00022676"/>
    </source>
</evidence>
<dbReference type="AlphaFoldDB" id="A0A345T6V3"/>
<dbReference type="CDD" id="cd03789">
    <property type="entry name" value="GT9_LPS_heptosyltransferase"/>
    <property type="match status" value="1"/>
</dbReference>
<evidence type="ECO:0000256" key="2">
    <source>
        <dbReference type="ARBA" id="ARBA00022679"/>
    </source>
</evidence>
<name>A0A345T6V3_9ACTN</name>
<keyword evidence="1" id="KW-0328">Glycosyltransferase</keyword>
<dbReference type="GO" id="GO:0009244">
    <property type="term" value="P:lipopolysaccharide core region biosynthetic process"/>
    <property type="evidence" value="ECO:0007669"/>
    <property type="project" value="TreeGrafter"/>
</dbReference>
<dbReference type="SUPFAM" id="SSF53756">
    <property type="entry name" value="UDP-Glycosyltransferase/glycogen phosphorylase"/>
    <property type="match status" value="1"/>
</dbReference>
<dbReference type="KEGG" id="stri:C7M71_027490"/>
<dbReference type="GO" id="GO:0005829">
    <property type="term" value="C:cytosol"/>
    <property type="evidence" value="ECO:0007669"/>
    <property type="project" value="TreeGrafter"/>
</dbReference>
<gene>
    <name evidence="4" type="ORF">C7M71_027490</name>
</gene>
<dbReference type="OrthoDB" id="9807356at2"/>
<dbReference type="InterPro" id="IPR051199">
    <property type="entry name" value="LPS_LOS_Heptosyltrfase"/>
</dbReference>